<evidence type="ECO:0000313" key="3">
    <source>
        <dbReference type="Proteomes" id="UP000005222"/>
    </source>
</evidence>
<dbReference type="OMA" id="MNIDWTI"/>
<dbReference type="FunCoup" id="G8YDY7">
    <property type="interactions" value="1136"/>
</dbReference>
<dbReference type="OrthoDB" id="10254604at2759"/>
<dbReference type="Pfam" id="PF13460">
    <property type="entry name" value="NAD_binding_10"/>
    <property type="match status" value="1"/>
</dbReference>
<proteinExistence type="predicted"/>
<gene>
    <name evidence="2" type="primary">Piso0_001286</name>
    <name evidence="2" type="ORF">GNLVRS01_PISO0I01592g</name>
</gene>
<dbReference type="EMBL" id="FO082051">
    <property type="protein sequence ID" value="CCE81386.1"/>
    <property type="molecule type" value="Genomic_DNA"/>
</dbReference>
<dbReference type="Proteomes" id="UP000005222">
    <property type="component" value="Chromosome I"/>
</dbReference>
<dbReference type="InParanoid" id="G8YDY7"/>
<dbReference type="AlphaFoldDB" id="G8YDY7"/>
<dbReference type="HOGENOM" id="CLU_025711_1_2_1"/>
<dbReference type="CDD" id="cd05243">
    <property type="entry name" value="SDR_a5"/>
    <property type="match status" value="1"/>
</dbReference>
<name>G8YDY7_PICSO</name>
<keyword evidence="3" id="KW-1185">Reference proteome</keyword>
<dbReference type="PANTHER" id="PTHR15020:SF50">
    <property type="entry name" value="UPF0659 PROTEIN YMR090W"/>
    <property type="match status" value="1"/>
</dbReference>
<accession>G8YDY7</accession>
<dbReference type="InterPro" id="IPR036291">
    <property type="entry name" value="NAD(P)-bd_dom_sf"/>
</dbReference>
<dbReference type="SUPFAM" id="SSF51735">
    <property type="entry name" value="NAD(P)-binding Rossmann-fold domains"/>
    <property type="match status" value="1"/>
</dbReference>
<feature type="domain" description="NAD(P)-binding" evidence="1">
    <location>
        <begin position="10"/>
        <end position="203"/>
    </location>
</feature>
<dbReference type="Gene3D" id="3.40.50.720">
    <property type="entry name" value="NAD(P)-binding Rossmann-like Domain"/>
    <property type="match status" value="1"/>
</dbReference>
<evidence type="ECO:0000259" key="1">
    <source>
        <dbReference type="Pfam" id="PF13460"/>
    </source>
</evidence>
<protein>
    <submittedName>
        <fullName evidence="2">Piso0_001286 protein</fullName>
    </submittedName>
</protein>
<reference evidence="2 3" key="1">
    <citation type="journal article" date="2012" name="G3 (Bethesda)">
        <title>Pichia sorbitophila, an interspecies yeast hybrid reveals early steps of genome resolution following polyploidization.</title>
        <authorList>
            <person name="Leh Louis V."/>
            <person name="Despons L."/>
            <person name="Friedrich A."/>
            <person name="Martin T."/>
            <person name="Durrens P."/>
            <person name="Casaregola S."/>
            <person name="Neuveglise C."/>
            <person name="Fairhead C."/>
            <person name="Marck C."/>
            <person name="Cruz J.A."/>
            <person name="Straub M.L."/>
            <person name="Kugler V."/>
            <person name="Sacerdot C."/>
            <person name="Uzunov Z."/>
            <person name="Thierry A."/>
            <person name="Weiss S."/>
            <person name="Bleykasten C."/>
            <person name="De Montigny J."/>
            <person name="Jacques N."/>
            <person name="Jung P."/>
            <person name="Lemaire M."/>
            <person name="Mallet S."/>
            <person name="Morel G."/>
            <person name="Richard G.F."/>
            <person name="Sarkar A."/>
            <person name="Savel G."/>
            <person name="Schacherer J."/>
            <person name="Seret M.L."/>
            <person name="Talla E."/>
            <person name="Samson G."/>
            <person name="Jubin C."/>
            <person name="Poulain J."/>
            <person name="Vacherie B."/>
            <person name="Barbe V."/>
            <person name="Pelletier E."/>
            <person name="Sherman D.J."/>
            <person name="Westhof E."/>
            <person name="Weissenbach J."/>
            <person name="Baret P.V."/>
            <person name="Wincker P."/>
            <person name="Gaillardin C."/>
            <person name="Dujon B."/>
            <person name="Souciet J.L."/>
        </authorList>
    </citation>
    <scope>NUCLEOTIDE SEQUENCE [LARGE SCALE GENOMIC DNA]</scope>
    <source>
        <strain evidence="3">ATCC MYA-4447 / BCRC 22081 / CBS 7064 / NBRC 10061 / NRRL Y-12695</strain>
    </source>
</reference>
<sequence length="226" mass="24933">MSPYKVAVIGAHGKVGKLIISKLSQRKSEFSPLAILRSQEQTQEPTYKDVETRILDVTGSVNKLSEGLKGQDAVIFSAGAGGKGLDKTFAVDLDGAVKVTEACALANIERFVIVSAIGVDNREYWYDRMPQLRSYCIAKKYADSEIRRTNLKYTILQPGHLVDDGETGKLARNVSDRELDSLVSDKIYRADVAEVAIQVLKDPRTIRKTLTLVNGDLPIKDYLDSV</sequence>
<dbReference type="STRING" id="559304.G8YDY7"/>
<dbReference type="PANTHER" id="PTHR15020">
    <property type="entry name" value="FLAVIN REDUCTASE-RELATED"/>
    <property type="match status" value="1"/>
</dbReference>
<dbReference type="InterPro" id="IPR016040">
    <property type="entry name" value="NAD(P)-bd_dom"/>
</dbReference>
<dbReference type="eggNOG" id="KOG1203">
    <property type="taxonomic scope" value="Eukaryota"/>
</dbReference>
<evidence type="ECO:0000313" key="2">
    <source>
        <dbReference type="EMBL" id="CCE81386.1"/>
    </source>
</evidence>
<organism evidence="2 3">
    <name type="scientific">Pichia sorbitophila (strain ATCC MYA-4447 / BCRC 22081 / CBS 7064 / NBRC 10061 / NRRL Y-12695)</name>
    <name type="common">Hybrid yeast</name>
    <dbReference type="NCBI Taxonomy" id="559304"/>
    <lineage>
        <taxon>Eukaryota</taxon>
        <taxon>Fungi</taxon>
        <taxon>Dikarya</taxon>
        <taxon>Ascomycota</taxon>
        <taxon>Saccharomycotina</taxon>
        <taxon>Pichiomycetes</taxon>
        <taxon>Debaryomycetaceae</taxon>
        <taxon>Millerozyma</taxon>
    </lineage>
</organism>